<organism evidence="6 7">
    <name type="scientific">Rotaria magnacalcarata</name>
    <dbReference type="NCBI Taxonomy" id="392030"/>
    <lineage>
        <taxon>Eukaryota</taxon>
        <taxon>Metazoa</taxon>
        <taxon>Spiralia</taxon>
        <taxon>Gnathifera</taxon>
        <taxon>Rotifera</taxon>
        <taxon>Eurotatoria</taxon>
        <taxon>Bdelloidea</taxon>
        <taxon>Philodinida</taxon>
        <taxon>Philodinidae</taxon>
        <taxon>Rotaria</taxon>
    </lineage>
</organism>
<dbReference type="InterPro" id="IPR011989">
    <property type="entry name" value="ARM-like"/>
</dbReference>
<comment type="caution">
    <text evidence="6">The sequence shown here is derived from an EMBL/GenBank/DDBJ whole genome shotgun (WGS) entry which is preliminary data.</text>
</comment>
<dbReference type="SMART" id="SM00185">
    <property type="entry name" value="ARM"/>
    <property type="match status" value="5"/>
</dbReference>
<dbReference type="InterPro" id="IPR001394">
    <property type="entry name" value="Peptidase_C19_UCH"/>
</dbReference>
<protein>
    <recommendedName>
        <fullName evidence="5">USP domain-containing protein</fullName>
    </recommendedName>
</protein>
<dbReference type="SUPFAM" id="SSF54001">
    <property type="entry name" value="Cysteine proteinases"/>
    <property type="match status" value="1"/>
</dbReference>
<dbReference type="AlphaFoldDB" id="A0A816YUZ0"/>
<dbReference type="Proteomes" id="UP000663824">
    <property type="component" value="Unassembled WGS sequence"/>
</dbReference>
<dbReference type="GO" id="GO:0004843">
    <property type="term" value="F:cysteine-type deubiquitinase activity"/>
    <property type="evidence" value="ECO:0007669"/>
    <property type="project" value="InterPro"/>
</dbReference>
<dbReference type="InterPro" id="IPR016024">
    <property type="entry name" value="ARM-type_fold"/>
</dbReference>
<dbReference type="PROSITE" id="PS00973">
    <property type="entry name" value="USP_2"/>
    <property type="match status" value="1"/>
</dbReference>
<reference evidence="6" key="1">
    <citation type="submission" date="2021-02" db="EMBL/GenBank/DDBJ databases">
        <authorList>
            <person name="Nowell W R."/>
        </authorList>
    </citation>
    <scope>NUCLEOTIDE SEQUENCE</scope>
</reference>
<evidence type="ECO:0000256" key="2">
    <source>
        <dbReference type="ARBA" id="ARBA00022448"/>
    </source>
</evidence>
<keyword evidence="3" id="KW-0653">Protein transport</keyword>
<accession>A0A816YUZ0</accession>
<dbReference type="Pfam" id="PF00443">
    <property type="entry name" value="UCH"/>
    <property type="match status" value="1"/>
</dbReference>
<dbReference type="Pfam" id="PF00514">
    <property type="entry name" value="Arm"/>
    <property type="match status" value="4"/>
</dbReference>
<dbReference type="Gene3D" id="1.25.10.10">
    <property type="entry name" value="Leucine-rich Repeat Variant"/>
    <property type="match status" value="1"/>
</dbReference>
<dbReference type="GO" id="GO:0016579">
    <property type="term" value="P:protein deubiquitination"/>
    <property type="evidence" value="ECO:0007669"/>
    <property type="project" value="InterPro"/>
</dbReference>
<keyword evidence="2" id="KW-0813">Transport</keyword>
<feature type="repeat" description="ARM" evidence="4">
    <location>
        <begin position="165"/>
        <end position="207"/>
    </location>
</feature>
<evidence type="ECO:0000313" key="7">
    <source>
        <dbReference type="Proteomes" id="UP000663824"/>
    </source>
</evidence>
<dbReference type="InterPro" id="IPR038765">
    <property type="entry name" value="Papain-like_cys_pep_sf"/>
</dbReference>
<dbReference type="InterPro" id="IPR028889">
    <property type="entry name" value="USP"/>
</dbReference>
<dbReference type="Gene3D" id="3.90.70.10">
    <property type="entry name" value="Cysteine proteinases"/>
    <property type="match status" value="1"/>
</dbReference>
<dbReference type="InterPro" id="IPR000225">
    <property type="entry name" value="Armadillo"/>
</dbReference>
<evidence type="ECO:0000256" key="3">
    <source>
        <dbReference type="ARBA" id="ARBA00022927"/>
    </source>
</evidence>
<name>A0A816YUZ0_9BILA</name>
<evidence type="ECO:0000313" key="6">
    <source>
        <dbReference type="EMBL" id="CAF2169706.1"/>
    </source>
</evidence>
<sequence>MMNRTHSYSDNSFDADSAAYNLYALVYHCGIIDGGHYVAFVKNRTNRQWYCLNDSSGKIRDPPTTSIETAHDGAGLLKMNKINEVAVAPLYANDVQHILEGIVYFRKLLVEVPNPPIDEVIAAGIVPRFVDLLKVQHFRIQASTWALTNIAWGNSSQVKCVVDADAVPALIHLITSTNEDVREQAVWALGNITGDSPEYRDYVLNKGALAPLLHILDHHPRLTMVRNAAWFLSNLCYGKTLVVEIIKVAQALPTLTQLLYNSDADVLTSACRTISHLLNASHDQIQAALNVFDVLRLIQLLSHPALNVQQNAESALYNFVMDDDRQKQIVTYDDEEDDTAITVALSVIPPPTASGIISTTTIADLLLQWQLEHILQRLRLLENDNCKLHEENVKSHEEIVKLNLDRMQQLQEFKNSK</sequence>
<dbReference type="PANTHER" id="PTHR23316">
    <property type="entry name" value="IMPORTIN ALPHA"/>
    <property type="match status" value="1"/>
</dbReference>
<gene>
    <name evidence="6" type="ORF">MBJ925_LOCUS33747</name>
</gene>
<evidence type="ECO:0000256" key="1">
    <source>
        <dbReference type="ARBA" id="ARBA00010394"/>
    </source>
</evidence>
<evidence type="ECO:0000259" key="5">
    <source>
        <dbReference type="PROSITE" id="PS50235"/>
    </source>
</evidence>
<comment type="similarity">
    <text evidence="1">Belongs to the importin alpha family.</text>
</comment>
<dbReference type="EMBL" id="CAJNRE010018577">
    <property type="protein sequence ID" value="CAF2169706.1"/>
    <property type="molecule type" value="Genomic_DNA"/>
</dbReference>
<dbReference type="GO" id="GO:0015031">
    <property type="term" value="P:protein transport"/>
    <property type="evidence" value="ECO:0007669"/>
    <property type="project" value="UniProtKB-KW"/>
</dbReference>
<dbReference type="InterPro" id="IPR018200">
    <property type="entry name" value="USP_CS"/>
</dbReference>
<proteinExistence type="inferred from homology"/>
<feature type="domain" description="USP" evidence="5">
    <location>
        <begin position="1"/>
        <end position="82"/>
    </location>
</feature>
<dbReference type="SUPFAM" id="SSF48371">
    <property type="entry name" value="ARM repeat"/>
    <property type="match status" value="1"/>
</dbReference>
<dbReference type="PROSITE" id="PS50176">
    <property type="entry name" value="ARM_REPEAT"/>
    <property type="match status" value="1"/>
</dbReference>
<evidence type="ECO:0000256" key="4">
    <source>
        <dbReference type="PROSITE-ProRule" id="PRU00259"/>
    </source>
</evidence>
<dbReference type="PROSITE" id="PS50235">
    <property type="entry name" value="USP_3"/>
    <property type="match status" value="1"/>
</dbReference>